<dbReference type="InterPro" id="IPR036691">
    <property type="entry name" value="Endo/exonu/phosph_ase_sf"/>
</dbReference>
<evidence type="ECO:0000313" key="1">
    <source>
        <dbReference type="EMBL" id="MBA0846235.1"/>
    </source>
</evidence>
<evidence type="ECO:0008006" key="3">
    <source>
        <dbReference type="Google" id="ProtNLM"/>
    </source>
</evidence>
<name>A0A7J9KID3_9ROSI</name>
<dbReference type="EMBL" id="JABFAE010420676">
    <property type="protein sequence ID" value="MBA0846235.1"/>
    <property type="molecule type" value="Genomic_DNA"/>
</dbReference>
<gene>
    <name evidence="1" type="ORF">Goarm_022379</name>
</gene>
<comment type="caution">
    <text evidence="1">The sequence shown here is derived from an EMBL/GenBank/DDBJ whole genome shotgun (WGS) entry which is preliminary data.</text>
</comment>
<keyword evidence="2" id="KW-1185">Reference proteome</keyword>
<dbReference type="Gene3D" id="3.60.10.10">
    <property type="entry name" value="Endonuclease/exonuclease/phosphatase"/>
    <property type="match status" value="1"/>
</dbReference>
<feature type="non-terminal residue" evidence="1">
    <location>
        <position position="1"/>
    </location>
</feature>
<sequence>MENELTELSLHEAEKEILQAPWTFINHLLVFHRIDEGEDPPKVPLTYTWFWVQVHGVPLGFYFEGISWQLRDFIGKFSERLGHNDSFCKIWMAKREEVVDMGWDLSLRAQDLGRGRGLEGRIELVLSLESPQAIRRLQHKLKMYNSQSVFFMGTKLNKRRIEGVSRRCGFLDGIETKVELEWRFTGFYGALFASGKSDAWDVLRNLRHTQELPWLVCGDFNGITYSFEKEGGVPREECQMEVFHKVLEECRLMDVVYSRTWFTWERSLPTPYLIEQEKMEERKAKFRFEAWTLDESFEGK</sequence>
<proteinExistence type="predicted"/>
<dbReference type="SUPFAM" id="SSF56219">
    <property type="entry name" value="DNase I-like"/>
    <property type="match status" value="1"/>
</dbReference>
<reference evidence="1 2" key="1">
    <citation type="journal article" date="2019" name="Genome Biol. Evol.">
        <title>Insights into the evolution of the New World diploid cottons (Gossypium, subgenus Houzingenia) based on genome sequencing.</title>
        <authorList>
            <person name="Grover C.E."/>
            <person name="Arick M.A. 2nd"/>
            <person name="Thrash A."/>
            <person name="Conover J.L."/>
            <person name="Sanders W.S."/>
            <person name="Peterson D.G."/>
            <person name="Frelichowski J.E."/>
            <person name="Scheffler J.A."/>
            <person name="Scheffler B.E."/>
            <person name="Wendel J.F."/>
        </authorList>
    </citation>
    <scope>NUCLEOTIDE SEQUENCE [LARGE SCALE GENOMIC DNA]</scope>
    <source>
        <strain evidence="1">6</strain>
        <tissue evidence="1">Leaf</tissue>
    </source>
</reference>
<accession>A0A7J9KID3</accession>
<dbReference type="AlphaFoldDB" id="A0A7J9KID3"/>
<organism evidence="1 2">
    <name type="scientific">Gossypium armourianum</name>
    <dbReference type="NCBI Taxonomy" id="34283"/>
    <lineage>
        <taxon>Eukaryota</taxon>
        <taxon>Viridiplantae</taxon>
        <taxon>Streptophyta</taxon>
        <taxon>Embryophyta</taxon>
        <taxon>Tracheophyta</taxon>
        <taxon>Spermatophyta</taxon>
        <taxon>Magnoliopsida</taxon>
        <taxon>eudicotyledons</taxon>
        <taxon>Gunneridae</taxon>
        <taxon>Pentapetalae</taxon>
        <taxon>rosids</taxon>
        <taxon>malvids</taxon>
        <taxon>Malvales</taxon>
        <taxon>Malvaceae</taxon>
        <taxon>Malvoideae</taxon>
        <taxon>Gossypium</taxon>
    </lineage>
</organism>
<dbReference type="Proteomes" id="UP000593575">
    <property type="component" value="Unassembled WGS sequence"/>
</dbReference>
<evidence type="ECO:0000313" key="2">
    <source>
        <dbReference type="Proteomes" id="UP000593575"/>
    </source>
</evidence>
<protein>
    <recommendedName>
        <fullName evidence="3">DUF4283 domain-containing protein</fullName>
    </recommendedName>
</protein>